<dbReference type="PROSITE" id="PS50853">
    <property type="entry name" value="FN3"/>
    <property type="match status" value="1"/>
</dbReference>
<protein>
    <recommendedName>
        <fullName evidence="2">Fibronectin type-III domain-containing protein</fullName>
    </recommendedName>
</protein>
<evidence type="ECO:0000256" key="1">
    <source>
        <dbReference type="SAM" id="Phobius"/>
    </source>
</evidence>
<name>A0AAW0TVU4_SCYPA</name>
<evidence type="ECO:0000313" key="4">
    <source>
        <dbReference type="Proteomes" id="UP001487740"/>
    </source>
</evidence>
<feature type="transmembrane region" description="Helical" evidence="1">
    <location>
        <begin position="229"/>
        <end position="255"/>
    </location>
</feature>
<proteinExistence type="predicted"/>
<dbReference type="InterPro" id="IPR003961">
    <property type="entry name" value="FN3_dom"/>
</dbReference>
<dbReference type="InterPro" id="IPR036179">
    <property type="entry name" value="Ig-like_dom_sf"/>
</dbReference>
<dbReference type="EMBL" id="JARAKH010000024">
    <property type="protein sequence ID" value="KAK8391434.1"/>
    <property type="molecule type" value="Genomic_DNA"/>
</dbReference>
<reference evidence="3 4" key="1">
    <citation type="submission" date="2023-03" db="EMBL/GenBank/DDBJ databases">
        <title>High-quality genome of Scylla paramamosain provides insights in environmental adaptation.</title>
        <authorList>
            <person name="Zhang L."/>
        </authorList>
    </citation>
    <scope>NUCLEOTIDE SEQUENCE [LARGE SCALE GENOMIC DNA]</scope>
    <source>
        <strain evidence="3">LZ_2023a</strain>
        <tissue evidence="3">Muscle</tissue>
    </source>
</reference>
<sequence length="312" mass="34932">MKEDKAEPIIQLQFQLMSGLYGVFGQEFVLKDAKPEFVNMYENVTLPCPHSQKKTMWHNIGKPRGETVLSNGSLFISNVTELNSGIYLCVEQQDDSVIYSVRLVVGVPPDPPENVTVRALTICVVVTWHLRLDPQWEEDPSGPRTTLHLQYQPEDSPIWRKLPSHISPTQGQVDVCNLSPNTTYEFQLWTSNRFGKSETVSFVATTLPSFSEVEQAKRLEGLLQDFNPLVWVVAVVIVMVATNVLGGLLLLAYYFQHRVKRSGDSEDTEKIELVPHIIENPGYQMDGSRSLETIHESLLSSSSSCQGAAAVL</sequence>
<dbReference type="CDD" id="cd00063">
    <property type="entry name" value="FN3"/>
    <property type="match status" value="1"/>
</dbReference>
<dbReference type="CDD" id="cd00096">
    <property type="entry name" value="Ig"/>
    <property type="match status" value="1"/>
</dbReference>
<gene>
    <name evidence="3" type="ORF">O3P69_017194</name>
</gene>
<organism evidence="3 4">
    <name type="scientific">Scylla paramamosain</name>
    <name type="common">Mud crab</name>
    <dbReference type="NCBI Taxonomy" id="85552"/>
    <lineage>
        <taxon>Eukaryota</taxon>
        <taxon>Metazoa</taxon>
        <taxon>Ecdysozoa</taxon>
        <taxon>Arthropoda</taxon>
        <taxon>Crustacea</taxon>
        <taxon>Multicrustacea</taxon>
        <taxon>Malacostraca</taxon>
        <taxon>Eumalacostraca</taxon>
        <taxon>Eucarida</taxon>
        <taxon>Decapoda</taxon>
        <taxon>Pleocyemata</taxon>
        <taxon>Brachyura</taxon>
        <taxon>Eubrachyura</taxon>
        <taxon>Portunoidea</taxon>
        <taxon>Portunidae</taxon>
        <taxon>Portuninae</taxon>
        <taxon>Scylla</taxon>
    </lineage>
</organism>
<dbReference type="SUPFAM" id="SSF48726">
    <property type="entry name" value="Immunoglobulin"/>
    <property type="match status" value="1"/>
</dbReference>
<keyword evidence="1" id="KW-0472">Membrane</keyword>
<dbReference type="Gene3D" id="2.60.40.10">
    <property type="entry name" value="Immunoglobulins"/>
    <property type="match status" value="2"/>
</dbReference>
<evidence type="ECO:0000313" key="3">
    <source>
        <dbReference type="EMBL" id="KAK8391434.1"/>
    </source>
</evidence>
<dbReference type="SMART" id="SM00060">
    <property type="entry name" value="FN3"/>
    <property type="match status" value="1"/>
</dbReference>
<dbReference type="Proteomes" id="UP001487740">
    <property type="component" value="Unassembled WGS sequence"/>
</dbReference>
<feature type="domain" description="Fibronectin type-III" evidence="2">
    <location>
        <begin position="111"/>
        <end position="210"/>
    </location>
</feature>
<accession>A0AAW0TVU4</accession>
<dbReference type="AlphaFoldDB" id="A0AAW0TVU4"/>
<dbReference type="SUPFAM" id="SSF49265">
    <property type="entry name" value="Fibronectin type III"/>
    <property type="match status" value="1"/>
</dbReference>
<evidence type="ECO:0000259" key="2">
    <source>
        <dbReference type="PROSITE" id="PS50853"/>
    </source>
</evidence>
<dbReference type="Pfam" id="PF00041">
    <property type="entry name" value="fn3"/>
    <property type="match status" value="1"/>
</dbReference>
<keyword evidence="1" id="KW-1133">Transmembrane helix</keyword>
<keyword evidence="1" id="KW-0812">Transmembrane</keyword>
<dbReference type="InterPro" id="IPR013783">
    <property type="entry name" value="Ig-like_fold"/>
</dbReference>
<keyword evidence="4" id="KW-1185">Reference proteome</keyword>
<dbReference type="InterPro" id="IPR036116">
    <property type="entry name" value="FN3_sf"/>
</dbReference>
<comment type="caution">
    <text evidence="3">The sequence shown here is derived from an EMBL/GenBank/DDBJ whole genome shotgun (WGS) entry which is preliminary data.</text>
</comment>